<dbReference type="Proteomes" id="UP000269721">
    <property type="component" value="Unassembled WGS sequence"/>
</dbReference>
<dbReference type="InterPro" id="IPR036291">
    <property type="entry name" value="NAD(P)-bd_dom_sf"/>
</dbReference>
<evidence type="ECO:0000313" key="2">
    <source>
        <dbReference type="EMBL" id="RKO88057.1"/>
    </source>
</evidence>
<evidence type="ECO:0000259" key="1">
    <source>
        <dbReference type="Pfam" id="PF03446"/>
    </source>
</evidence>
<keyword evidence="3" id="KW-1185">Reference proteome</keyword>
<sequence>MTQVGFIGLGSMGAGMASNLSKSIRAADGLPLKVWNRTMEKCQPIVELGAVPEPGGPTALAKTCDIIFAMPFNDAAIRQVVDDIIDLTLFPI</sequence>
<dbReference type="OrthoDB" id="435038at2759"/>
<dbReference type="PROSITE" id="PS00895">
    <property type="entry name" value="3_HYDROXYISOBUT_DH"/>
    <property type="match status" value="1"/>
</dbReference>
<dbReference type="InterPro" id="IPR006115">
    <property type="entry name" value="6PGDH_NADP-bd"/>
</dbReference>
<organism evidence="2 3">
    <name type="scientific">Blyttiomyces helicus</name>
    <dbReference type="NCBI Taxonomy" id="388810"/>
    <lineage>
        <taxon>Eukaryota</taxon>
        <taxon>Fungi</taxon>
        <taxon>Fungi incertae sedis</taxon>
        <taxon>Chytridiomycota</taxon>
        <taxon>Chytridiomycota incertae sedis</taxon>
        <taxon>Chytridiomycetes</taxon>
        <taxon>Chytridiomycetes incertae sedis</taxon>
        <taxon>Blyttiomyces</taxon>
    </lineage>
</organism>
<gene>
    <name evidence="2" type="ORF">BDK51DRAFT_46446</name>
</gene>
<dbReference type="InterPro" id="IPR051265">
    <property type="entry name" value="HIBADH-related_NP60_sf"/>
</dbReference>
<feature type="domain" description="6-phosphogluconate dehydrogenase NADP-binding" evidence="1">
    <location>
        <begin position="3"/>
        <end position="83"/>
    </location>
</feature>
<evidence type="ECO:0000313" key="3">
    <source>
        <dbReference type="Proteomes" id="UP000269721"/>
    </source>
</evidence>
<dbReference type="AlphaFoldDB" id="A0A4V1IQX3"/>
<dbReference type="EMBL" id="KZ996971">
    <property type="protein sequence ID" value="RKO88057.1"/>
    <property type="molecule type" value="Genomic_DNA"/>
</dbReference>
<name>A0A4V1IQX3_9FUNG</name>
<dbReference type="PANTHER" id="PTHR43580">
    <property type="entry name" value="OXIDOREDUCTASE GLYR1-RELATED"/>
    <property type="match status" value="1"/>
</dbReference>
<dbReference type="InterPro" id="IPR002204">
    <property type="entry name" value="3-OH-isobutyrate_DH-rel_CS"/>
</dbReference>
<dbReference type="GO" id="GO:0050661">
    <property type="term" value="F:NADP binding"/>
    <property type="evidence" value="ECO:0007669"/>
    <property type="project" value="InterPro"/>
</dbReference>
<protein>
    <recommendedName>
        <fullName evidence="1">6-phosphogluconate dehydrogenase NADP-binding domain-containing protein</fullName>
    </recommendedName>
</protein>
<reference evidence="3" key="1">
    <citation type="journal article" date="2018" name="Nat. Microbiol.">
        <title>Leveraging single-cell genomics to expand the fungal tree of life.</title>
        <authorList>
            <person name="Ahrendt S.R."/>
            <person name="Quandt C.A."/>
            <person name="Ciobanu D."/>
            <person name="Clum A."/>
            <person name="Salamov A."/>
            <person name="Andreopoulos B."/>
            <person name="Cheng J.F."/>
            <person name="Woyke T."/>
            <person name="Pelin A."/>
            <person name="Henrissat B."/>
            <person name="Reynolds N.K."/>
            <person name="Benny G.L."/>
            <person name="Smith M.E."/>
            <person name="James T.Y."/>
            <person name="Grigoriev I.V."/>
        </authorList>
    </citation>
    <scope>NUCLEOTIDE SEQUENCE [LARGE SCALE GENOMIC DNA]</scope>
</reference>
<dbReference type="SUPFAM" id="SSF51735">
    <property type="entry name" value="NAD(P)-binding Rossmann-fold domains"/>
    <property type="match status" value="1"/>
</dbReference>
<dbReference type="Gene3D" id="3.40.50.720">
    <property type="entry name" value="NAD(P)-binding Rossmann-like Domain"/>
    <property type="match status" value="1"/>
</dbReference>
<dbReference type="GO" id="GO:0016491">
    <property type="term" value="F:oxidoreductase activity"/>
    <property type="evidence" value="ECO:0007669"/>
    <property type="project" value="InterPro"/>
</dbReference>
<proteinExistence type="predicted"/>
<accession>A0A4V1IQX3</accession>
<dbReference type="PANTHER" id="PTHR43580:SF8">
    <property type="entry name" value="6-PHOSPHOGLUCONATE DEHYDROGENASE NADP-BINDING DOMAIN-CONTAINING PROTEIN-RELATED"/>
    <property type="match status" value="1"/>
</dbReference>
<dbReference type="Pfam" id="PF03446">
    <property type="entry name" value="NAD_binding_2"/>
    <property type="match status" value="1"/>
</dbReference>